<dbReference type="AlphaFoldDB" id="A0A1H0Q3M9"/>
<dbReference type="InterPro" id="IPR036527">
    <property type="entry name" value="SCP2_sterol-bd_dom_sf"/>
</dbReference>
<name>A0A1H0Q3M9_9PSEU</name>
<keyword evidence="3" id="KW-1185">Reference proteome</keyword>
<dbReference type="InterPro" id="IPR003033">
    <property type="entry name" value="SCP2_sterol-bd_dom"/>
</dbReference>
<sequence>MGRRLGRSQRQWRRKQKWHRIEPRTVHDLDSFAEAIDPAKLDAEQFVQLISTLDMLGTAGTGLELAGMRTDTFIGFLSRASRDQLDALMAHPRLRQVVFEEVFSRMATHLNKDRAAGLYAVIHWRFTGGSGPGDFDRFETVIEKGRCESGDEPTDDARVTVTISPTDFLRAVTGVVNLPMLFLSGKVKVKGDIAFAATLISYFDLPKP</sequence>
<reference evidence="3" key="1">
    <citation type="submission" date="2016-10" db="EMBL/GenBank/DDBJ databases">
        <authorList>
            <person name="Varghese N."/>
            <person name="Submissions S."/>
        </authorList>
    </citation>
    <scope>NUCLEOTIDE SEQUENCE [LARGE SCALE GENOMIC DNA]</scope>
    <source>
        <strain evidence="3">IBRC-M 10655</strain>
    </source>
</reference>
<evidence type="ECO:0000313" key="3">
    <source>
        <dbReference type="Proteomes" id="UP000199651"/>
    </source>
</evidence>
<dbReference type="RefSeq" id="WP_091376691.1">
    <property type="nucleotide sequence ID" value="NZ_FNDV01000006.1"/>
</dbReference>
<dbReference type="STRING" id="504798.SAMN05421871_10691"/>
<protein>
    <submittedName>
        <fullName evidence="2">SCP-2 sterol transfer family protein</fullName>
    </submittedName>
</protein>
<dbReference type="EMBL" id="FNJB01000006">
    <property type="protein sequence ID" value="SDP11258.1"/>
    <property type="molecule type" value="Genomic_DNA"/>
</dbReference>
<accession>A0A1H0Q3M9</accession>
<proteinExistence type="predicted"/>
<dbReference type="SUPFAM" id="SSF55718">
    <property type="entry name" value="SCP-like"/>
    <property type="match status" value="1"/>
</dbReference>
<feature type="domain" description="SCP2" evidence="1">
    <location>
        <begin position="104"/>
        <end position="203"/>
    </location>
</feature>
<dbReference type="Pfam" id="PF02036">
    <property type="entry name" value="SCP2"/>
    <property type="match status" value="1"/>
</dbReference>
<gene>
    <name evidence="2" type="ORF">SAMN05192558_106361</name>
</gene>
<dbReference type="OrthoDB" id="5243187at2"/>
<dbReference type="Gene3D" id="3.30.1050.10">
    <property type="entry name" value="SCP2 sterol-binding domain"/>
    <property type="match status" value="1"/>
</dbReference>
<evidence type="ECO:0000313" key="2">
    <source>
        <dbReference type="EMBL" id="SDP11258.1"/>
    </source>
</evidence>
<evidence type="ECO:0000259" key="1">
    <source>
        <dbReference type="Pfam" id="PF02036"/>
    </source>
</evidence>
<dbReference type="Proteomes" id="UP000199651">
    <property type="component" value="Unassembled WGS sequence"/>
</dbReference>
<organism evidence="2 3">
    <name type="scientific">Actinokineospora alba</name>
    <dbReference type="NCBI Taxonomy" id="504798"/>
    <lineage>
        <taxon>Bacteria</taxon>
        <taxon>Bacillati</taxon>
        <taxon>Actinomycetota</taxon>
        <taxon>Actinomycetes</taxon>
        <taxon>Pseudonocardiales</taxon>
        <taxon>Pseudonocardiaceae</taxon>
        <taxon>Actinokineospora</taxon>
    </lineage>
</organism>